<dbReference type="Proteomes" id="UP000654604">
    <property type="component" value="Unassembled WGS sequence"/>
</dbReference>
<dbReference type="SUPFAM" id="SSF55073">
    <property type="entry name" value="Nucleotide cyclase"/>
    <property type="match status" value="1"/>
</dbReference>
<dbReference type="RefSeq" id="WP_193799717.1">
    <property type="nucleotide sequence ID" value="NZ_JADEWC010000003.1"/>
</dbReference>
<dbReference type="CDD" id="cd00156">
    <property type="entry name" value="REC"/>
    <property type="match status" value="1"/>
</dbReference>
<dbReference type="InterPro" id="IPR029787">
    <property type="entry name" value="Nucleotide_cyclase"/>
</dbReference>
<dbReference type="Gene3D" id="3.40.50.2300">
    <property type="match status" value="1"/>
</dbReference>
<evidence type="ECO:0000259" key="4">
    <source>
        <dbReference type="PROSITE" id="PS50887"/>
    </source>
</evidence>
<comment type="caution">
    <text evidence="2">Lacks conserved residue(s) required for the propagation of feature annotation.</text>
</comment>
<keyword evidence="6" id="KW-1185">Reference proteome</keyword>
<sequence>MKKSIIILDDLEEQISFFRELITQSNHSFIDVNNESDLLDLVQLQDPDLILISSTITDLNCYLVCKKIKLLDKGKNIPIIIINRDDRYFNIEQNFDAGADDYINYPFIKREVIHRLNQQLLIKDLKDNLRETTNRLHKIIPHYQRLQEIVEKHHLTIQRNSHEGQLNLIPHRKYFEEMLQKEWLRASRQRTSFSDTEGTNISVILAKINDFQSYKKNHEKEIIDSCLRIITEDVKDTAKRAGDLVAEFDQDTFAVLLPSTDAMGAERVAQVIGEHIMALQIPHHFSSISEYITFSFGLATGIPTQAIHSSTLIDVAQDCLQRAIASRKANAIVMDQF</sequence>
<reference evidence="5 6" key="1">
    <citation type="submission" date="2020-10" db="EMBL/GenBank/DDBJ databases">
        <authorList>
            <person name="Castelo-Branco R."/>
            <person name="Eusebio N."/>
            <person name="Adriana R."/>
            <person name="Vieira A."/>
            <person name="Brugerolle De Fraissinette N."/>
            <person name="Rezende De Castro R."/>
            <person name="Schneider M.P."/>
            <person name="Vasconcelos V."/>
            <person name="Leao P.N."/>
        </authorList>
    </citation>
    <scope>NUCLEOTIDE SEQUENCE [LARGE SCALE GENOMIC DNA]</scope>
    <source>
        <strain evidence="5 6">LEGE 03274</strain>
    </source>
</reference>
<evidence type="ECO:0000313" key="5">
    <source>
        <dbReference type="EMBL" id="MBE9221526.1"/>
    </source>
</evidence>
<dbReference type="InterPro" id="IPR000160">
    <property type="entry name" value="GGDEF_dom"/>
</dbReference>
<dbReference type="InterPro" id="IPR011006">
    <property type="entry name" value="CheY-like_superfamily"/>
</dbReference>
<dbReference type="PANTHER" id="PTHR44591:SF3">
    <property type="entry name" value="RESPONSE REGULATORY DOMAIN-CONTAINING PROTEIN"/>
    <property type="match status" value="1"/>
</dbReference>
<dbReference type="Gene3D" id="3.30.70.270">
    <property type="match status" value="1"/>
</dbReference>
<proteinExistence type="predicted"/>
<dbReference type="PROSITE" id="PS50110">
    <property type="entry name" value="RESPONSE_REGULATORY"/>
    <property type="match status" value="1"/>
</dbReference>
<dbReference type="InterPro" id="IPR043128">
    <property type="entry name" value="Rev_trsase/Diguanyl_cyclase"/>
</dbReference>
<feature type="domain" description="Response regulatory" evidence="3">
    <location>
        <begin position="4"/>
        <end position="120"/>
    </location>
</feature>
<dbReference type="Pfam" id="PF00072">
    <property type="entry name" value="Response_reg"/>
    <property type="match status" value="1"/>
</dbReference>
<accession>A0ABR9V324</accession>
<feature type="domain" description="GGDEF" evidence="4">
    <location>
        <begin position="199"/>
        <end position="336"/>
    </location>
</feature>
<evidence type="ECO:0000256" key="2">
    <source>
        <dbReference type="PROSITE-ProRule" id="PRU00169"/>
    </source>
</evidence>
<organism evidence="5 6">
    <name type="scientific">Cyanobacterium stanieri LEGE 03274</name>
    <dbReference type="NCBI Taxonomy" id="1828756"/>
    <lineage>
        <taxon>Bacteria</taxon>
        <taxon>Bacillati</taxon>
        <taxon>Cyanobacteriota</taxon>
        <taxon>Cyanophyceae</taxon>
        <taxon>Oscillatoriophycideae</taxon>
        <taxon>Chroococcales</taxon>
        <taxon>Geminocystaceae</taxon>
        <taxon>Cyanobacterium</taxon>
    </lineage>
</organism>
<dbReference type="SMART" id="SM00267">
    <property type="entry name" value="GGDEF"/>
    <property type="match status" value="1"/>
</dbReference>
<dbReference type="SMART" id="SM00448">
    <property type="entry name" value="REC"/>
    <property type="match status" value="1"/>
</dbReference>
<keyword evidence="1" id="KW-0597">Phosphoprotein</keyword>
<gene>
    <name evidence="5" type="ORF">IQ215_02335</name>
</gene>
<evidence type="ECO:0000256" key="1">
    <source>
        <dbReference type="ARBA" id="ARBA00022553"/>
    </source>
</evidence>
<dbReference type="PROSITE" id="PS50887">
    <property type="entry name" value="GGDEF"/>
    <property type="match status" value="1"/>
</dbReference>
<evidence type="ECO:0000259" key="3">
    <source>
        <dbReference type="PROSITE" id="PS50110"/>
    </source>
</evidence>
<dbReference type="EMBL" id="JADEWC010000003">
    <property type="protein sequence ID" value="MBE9221526.1"/>
    <property type="molecule type" value="Genomic_DNA"/>
</dbReference>
<dbReference type="NCBIfam" id="TIGR00254">
    <property type="entry name" value="GGDEF"/>
    <property type="match status" value="1"/>
</dbReference>
<dbReference type="InterPro" id="IPR001789">
    <property type="entry name" value="Sig_transdc_resp-reg_receiver"/>
</dbReference>
<comment type="caution">
    <text evidence="5">The sequence shown here is derived from an EMBL/GenBank/DDBJ whole genome shotgun (WGS) entry which is preliminary data.</text>
</comment>
<protein>
    <submittedName>
        <fullName evidence="5">Diguanylate cyclase</fullName>
    </submittedName>
</protein>
<dbReference type="PANTHER" id="PTHR44591">
    <property type="entry name" value="STRESS RESPONSE REGULATOR PROTEIN 1"/>
    <property type="match status" value="1"/>
</dbReference>
<dbReference type="SUPFAM" id="SSF52172">
    <property type="entry name" value="CheY-like"/>
    <property type="match status" value="1"/>
</dbReference>
<name>A0ABR9V324_9CHRO</name>
<dbReference type="Pfam" id="PF00990">
    <property type="entry name" value="GGDEF"/>
    <property type="match status" value="1"/>
</dbReference>
<dbReference type="InterPro" id="IPR050595">
    <property type="entry name" value="Bact_response_regulator"/>
</dbReference>
<evidence type="ECO:0000313" key="6">
    <source>
        <dbReference type="Proteomes" id="UP000654604"/>
    </source>
</evidence>